<keyword evidence="3" id="KW-1185">Reference proteome</keyword>
<protein>
    <submittedName>
        <fullName evidence="2">Uncharacterized protein</fullName>
    </submittedName>
</protein>
<proteinExistence type="predicted"/>
<feature type="non-terminal residue" evidence="2">
    <location>
        <position position="164"/>
    </location>
</feature>
<name>A0A0J7JWM3_LASNI</name>
<evidence type="ECO:0000313" key="2">
    <source>
        <dbReference type="EMBL" id="KMQ82492.1"/>
    </source>
</evidence>
<dbReference type="EMBL" id="LBMM01024973">
    <property type="protein sequence ID" value="KMQ82492.1"/>
    <property type="molecule type" value="Genomic_DNA"/>
</dbReference>
<sequence length="164" mass="18258">MNVKMKLGMGLKSTTKTKKKTSKKRILPVAKRGGVLPILPILGALGSLIGGAAGVAKAVNDRKAAQRQLQKILRHNRAMEGRGLYLARYKHGRELSTRKKNVKETLKMPQGVTTNVQLLQLTKRMRIPFFRGVFMRDSLLIGGIYRIESGIVNLDNTEGPDTHW</sequence>
<evidence type="ECO:0000313" key="3">
    <source>
        <dbReference type="Proteomes" id="UP000036403"/>
    </source>
</evidence>
<gene>
    <name evidence="2" type="ORF">RF55_22762</name>
</gene>
<organism evidence="2 3">
    <name type="scientific">Lasius niger</name>
    <name type="common">Black garden ant</name>
    <dbReference type="NCBI Taxonomy" id="67767"/>
    <lineage>
        <taxon>Eukaryota</taxon>
        <taxon>Metazoa</taxon>
        <taxon>Ecdysozoa</taxon>
        <taxon>Arthropoda</taxon>
        <taxon>Hexapoda</taxon>
        <taxon>Insecta</taxon>
        <taxon>Pterygota</taxon>
        <taxon>Neoptera</taxon>
        <taxon>Endopterygota</taxon>
        <taxon>Hymenoptera</taxon>
        <taxon>Apocrita</taxon>
        <taxon>Aculeata</taxon>
        <taxon>Formicoidea</taxon>
        <taxon>Formicidae</taxon>
        <taxon>Formicinae</taxon>
        <taxon>Lasius</taxon>
        <taxon>Lasius</taxon>
    </lineage>
</organism>
<evidence type="ECO:0000256" key="1">
    <source>
        <dbReference type="SAM" id="MobiDB-lite"/>
    </source>
</evidence>
<feature type="region of interest" description="Disordered" evidence="1">
    <location>
        <begin position="1"/>
        <end position="23"/>
    </location>
</feature>
<dbReference type="PaxDb" id="67767-A0A0J7JWM3"/>
<accession>A0A0J7JWM3</accession>
<dbReference type="AlphaFoldDB" id="A0A0J7JWM3"/>
<dbReference type="Proteomes" id="UP000036403">
    <property type="component" value="Unassembled WGS sequence"/>
</dbReference>
<comment type="caution">
    <text evidence="2">The sequence shown here is derived from an EMBL/GenBank/DDBJ whole genome shotgun (WGS) entry which is preliminary data.</text>
</comment>
<reference evidence="2 3" key="1">
    <citation type="submission" date="2015-04" db="EMBL/GenBank/DDBJ databases">
        <title>Lasius niger genome sequencing.</title>
        <authorList>
            <person name="Konorov E.A."/>
            <person name="Nikitin M.A."/>
            <person name="Kirill M.V."/>
            <person name="Chang P."/>
        </authorList>
    </citation>
    <scope>NUCLEOTIDE SEQUENCE [LARGE SCALE GENOMIC DNA]</scope>
    <source>
        <tissue evidence="2">Whole</tissue>
    </source>
</reference>